<feature type="transmembrane region" description="Helical" evidence="6">
    <location>
        <begin position="50"/>
        <end position="68"/>
    </location>
</feature>
<dbReference type="NCBIfam" id="TIGR00254">
    <property type="entry name" value="GGDEF"/>
    <property type="match status" value="1"/>
</dbReference>
<dbReference type="InterPro" id="IPR029787">
    <property type="entry name" value="Nucleotide_cyclase"/>
</dbReference>
<feature type="transmembrane region" description="Helical" evidence="6">
    <location>
        <begin position="80"/>
        <end position="101"/>
    </location>
</feature>
<dbReference type="GO" id="GO:0043709">
    <property type="term" value="P:cell adhesion involved in single-species biofilm formation"/>
    <property type="evidence" value="ECO:0007669"/>
    <property type="project" value="TreeGrafter"/>
</dbReference>
<dbReference type="GO" id="GO:0005886">
    <property type="term" value="C:plasma membrane"/>
    <property type="evidence" value="ECO:0007669"/>
    <property type="project" value="UniProtKB-SubCell"/>
</dbReference>
<keyword evidence="9" id="KW-1185">Reference proteome</keyword>
<evidence type="ECO:0000256" key="5">
    <source>
        <dbReference type="ARBA" id="ARBA00023136"/>
    </source>
</evidence>
<dbReference type="PROSITE" id="PS50887">
    <property type="entry name" value="GGDEF"/>
    <property type="match status" value="1"/>
</dbReference>
<protein>
    <recommendedName>
        <fullName evidence="7">GGDEF domain-containing protein</fullName>
    </recommendedName>
</protein>
<gene>
    <name evidence="8" type="ORF">BC6307_02095</name>
</gene>
<dbReference type="GO" id="GO:1902201">
    <property type="term" value="P:negative regulation of bacterial-type flagellum-dependent cell motility"/>
    <property type="evidence" value="ECO:0007669"/>
    <property type="project" value="TreeGrafter"/>
</dbReference>
<dbReference type="Pfam" id="PF00990">
    <property type="entry name" value="GGDEF"/>
    <property type="match status" value="1"/>
</dbReference>
<feature type="transmembrane region" description="Helical" evidence="6">
    <location>
        <begin position="113"/>
        <end position="133"/>
    </location>
</feature>
<dbReference type="EMBL" id="CP018866">
    <property type="protein sequence ID" value="AST90155.1"/>
    <property type="molecule type" value="Genomic_DNA"/>
</dbReference>
<keyword evidence="3 6" id="KW-0812">Transmembrane</keyword>
<dbReference type="KEGG" id="bcoh:BC6307_02095"/>
<dbReference type="Proteomes" id="UP000215224">
    <property type="component" value="Chromosome"/>
</dbReference>
<proteinExistence type="predicted"/>
<evidence type="ECO:0000256" key="2">
    <source>
        <dbReference type="ARBA" id="ARBA00022475"/>
    </source>
</evidence>
<evidence type="ECO:0000256" key="4">
    <source>
        <dbReference type="ARBA" id="ARBA00022989"/>
    </source>
</evidence>
<dbReference type="FunFam" id="3.30.70.270:FF:000001">
    <property type="entry name" value="Diguanylate cyclase domain protein"/>
    <property type="match status" value="1"/>
</dbReference>
<dbReference type="SMART" id="SM00267">
    <property type="entry name" value="GGDEF"/>
    <property type="match status" value="1"/>
</dbReference>
<dbReference type="GO" id="GO:0000155">
    <property type="term" value="F:phosphorelay sensor kinase activity"/>
    <property type="evidence" value="ECO:0007669"/>
    <property type="project" value="InterPro"/>
</dbReference>
<dbReference type="InterPro" id="IPR043128">
    <property type="entry name" value="Rev_trsase/Diguanyl_cyclase"/>
</dbReference>
<name>A0A223KKZ0_9BACI</name>
<sequence length="311" mass="36204">MFYLPIVYGDFQFDMRFIPLVFLAYKWGWKHAIPALVIVSLWRLGIGGQGAVPGVIFGMMFPTLISLFMKWLKQTELKSLTLLIIITLSWLASDLPIIFFVPNGLQVFAEMSIYRLMTFLTTAFALHFFIVNAEKELYLRDRLTFYAEHDPLTGLNNIRHFEEKVKTYKTKQNKNRYIIMLDIDHFKSVNDEYGHLSGDMILKGFADIMLKKVSSYYKDDVFAGRYGGEEFIIFFATDSKEELMYFAESFRQEIENTEFITESKAIKKITVSLGISKFTESKSLYDIISEADEALYKSKRNGRNQVQYYAN</sequence>
<dbReference type="InterPro" id="IPR000160">
    <property type="entry name" value="GGDEF_dom"/>
</dbReference>
<dbReference type="Pfam" id="PF07694">
    <property type="entry name" value="5TM-5TMR_LYT"/>
    <property type="match status" value="1"/>
</dbReference>
<comment type="subcellular location">
    <subcellularLocation>
        <location evidence="1">Cell membrane</location>
        <topology evidence="1">Multi-pass membrane protein</topology>
    </subcellularLocation>
</comment>
<dbReference type="Gene3D" id="3.30.70.270">
    <property type="match status" value="1"/>
</dbReference>
<evidence type="ECO:0000259" key="7">
    <source>
        <dbReference type="PROSITE" id="PS50887"/>
    </source>
</evidence>
<dbReference type="SUPFAM" id="SSF55073">
    <property type="entry name" value="Nucleotide cyclase"/>
    <property type="match status" value="1"/>
</dbReference>
<organism evidence="8 9">
    <name type="scientific">Sutcliffiella cohnii</name>
    <dbReference type="NCBI Taxonomy" id="33932"/>
    <lineage>
        <taxon>Bacteria</taxon>
        <taxon>Bacillati</taxon>
        <taxon>Bacillota</taxon>
        <taxon>Bacilli</taxon>
        <taxon>Bacillales</taxon>
        <taxon>Bacillaceae</taxon>
        <taxon>Sutcliffiella</taxon>
    </lineage>
</organism>
<reference evidence="8 9" key="1">
    <citation type="submission" date="2016-12" db="EMBL/GenBank/DDBJ databases">
        <title>The whole genome sequencing and assembly of Bacillus cohnii DSM 6307T strain.</title>
        <authorList>
            <person name="Lee Y.-J."/>
            <person name="Yi H."/>
            <person name="Bahn Y.-S."/>
            <person name="Kim J.F."/>
            <person name="Lee D.-W."/>
        </authorList>
    </citation>
    <scope>NUCLEOTIDE SEQUENCE [LARGE SCALE GENOMIC DNA]</scope>
    <source>
        <strain evidence="8 9">DSM 6307</strain>
    </source>
</reference>
<evidence type="ECO:0000313" key="9">
    <source>
        <dbReference type="Proteomes" id="UP000215224"/>
    </source>
</evidence>
<keyword evidence="5 6" id="KW-0472">Membrane</keyword>
<accession>A0A223KKZ0</accession>
<evidence type="ECO:0000256" key="3">
    <source>
        <dbReference type="ARBA" id="ARBA00022692"/>
    </source>
</evidence>
<dbReference type="GO" id="GO:0052621">
    <property type="term" value="F:diguanylate cyclase activity"/>
    <property type="evidence" value="ECO:0007669"/>
    <property type="project" value="TreeGrafter"/>
</dbReference>
<feature type="domain" description="GGDEF" evidence="7">
    <location>
        <begin position="174"/>
        <end position="311"/>
    </location>
</feature>
<dbReference type="PANTHER" id="PTHR45138:SF9">
    <property type="entry name" value="DIGUANYLATE CYCLASE DGCM-RELATED"/>
    <property type="match status" value="1"/>
</dbReference>
<evidence type="ECO:0000256" key="1">
    <source>
        <dbReference type="ARBA" id="ARBA00004651"/>
    </source>
</evidence>
<dbReference type="STRING" id="1314751.GCA_001591425_01856"/>
<dbReference type="GO" id="GO:0071555">
    <property type="term" value="P:cell wall organization"/>
    <property type="evidence" value="ECO:0007669"/>
    <property type="project" value="InterPro"/>
</dbReference>
<dbReference type="InterPro" id="IPR050469">
    <property type="entry name" value="Diguanylate_Cyclase"/>
</dbReference>
<dbReference type="CDD" id="cd01949">
    <property type="entry name" value="GGDEF"/>
    <property type="match status" value="1"/>
</dbReference>
<dbReference type="InterPro" id="IPR011620">
    <property type="entry name" value="Sig_transdc_His_kinase_LytS_TM"/>
</dbReference>
<dbReference type="RefSeq" id="WP_084380366.1">
    <property type="nucleotide sequence ID" value="NZ_CP018866.1"/>
</dbReference>
<keyword evidence="4 6" id="KW-1133">Transmembrane helix</keyword>
<evidence type="ECO:0000256" key="6">
    <source>
        <dbReference type="SAM" id="Phobius"/>
    </source>
</evidence>
<dbReference type="PANTHER" id="PTHR45138">
    <property type="entry name" value="REGULATORY COMPONENTS OF SENSORY TRANSDUCTION SYSTEM"/>
    <property type="match status" value="1"/>
</dbReference>
<evidence type="ECO:0000313" key="8">
    <source>
        <dbReference type="EMBL" id="AST90155.1"/>
    </source>
</evidence>
<dbReference type="AlphaFoldDB" id="A0A223KKZ0"/>
<keyword evidence="2" id="KW-1003">Cell membrane</keyword>